<keyword evidence="1" id="KW-0694">RNA-binding</keyword>
<feature type="region of interest" description="Disordered" evidence="2">
    <location>
        <begin position="150"/>
        <end position="223"/>
    </location>
</feature>
<name>A0A0G4I1H9_9ALVE</name>
<organism evidence="3">
    <name type="scientific">Chromera velia CCMP2878</name>
    <dbReference type="NCBI Taxonomy" id="1169474"/>
    <lineage>
        <taxon>Eukaryota</taxon>
        <taxon>Sar</taxon>
        <taxon>Alveolata</taxon>
        <taxon>Colpodellida</taxon>
        <taxon>Chromeraceae</taxon>
        <taxon>Chromera</taxon>
    </lineage>
</organism>
<gene>
    <name evidence="3" type="ORF">Cvel_34713</name>
</gene>
<evidence type="ECO:0000313" key="3">
    <source>
        <dbReference type="EMBL" id="CEM50715.1"/>
    </source>
</evidence>
<dbReference type="PROSITE" id="PS50084">
    <property type="entry name" value="KH_TYPE_1"/>
    <property type="match status" value="1"/>
</dbReference>
<feature type="compositionally biased region" description="Low complexity" evidence="2">
    <location>
        <begin position="194"/>
        <end position="211"/>
    </location>
</feature>
<proteinExistence type="predicted"/>
<dbReference type="EMBL" id="CDMZ01004731">
    <property type="protein sequence ID" value="CEM50715.1"/>
    <property type="molecule type" value="Genomic_DNA"/>
</dbReference>
<dbReference type="SUPFAM" id="SSF54791">
    <property type="entry name" value="Eukaryotic type KH-domain (KH-domain type I)"/>
    <property type="match status" value="2"/>
</dbReference>
<protein>
    <recommendedName>
        <fullName evidence="4">K Homology domain-containing protein</fullName>
    </recommendedName>
</protein>
<reference evidence="3" key="1">
    <citation type="submission" date="2014-11" db="EMBL/GenBank/DDBJ databases">
        <authorList>
            <person name="Otto D Thomas"/>
            <person name="Naeem Raeece"/>
        </authorList>
    </citation>
    <scope>NUCLEOTIDE SEQUENCE</scope>
</reference>
<dbReference type="VEuPathDB" id="CryptoDB:Cvel_34713"/>
<accession>A0A0G4I1H9</accession>
<dbReference type="Gene3D" id="3.30.1370.10">
    <property type="entry name" value="K Homology domain, type 1"/>
    <property type="match status" value="2"/>
</dbReference>
<evidence type="ECO:0008006" key="4">
    <source>
        <dbReference type="Google" id="ProtNLM"/>
    </source>
</evidence>
<dbReference type="GO" id="GO:0003723">
    <property type="term" value="F:RNA binding"/>
    <property type="evidence" value="ECO:0007669"/>
    <property type="project" value="UniProtKB-UniRule"/>
</dbReference>
<feature type="compositionally biased region" description="Polar residues" evidence="2">
    <location>
        <begin position="150"/>
        <end position="171"/>
    </location>
</feature>
<dbReference type="AlphaFoldDB" id="A0A0G4I1H9"/>
<feature type="region of interest" description="Disordered" evidence="2">
    <location>
        <begin position="393"/>
        <end position="412"/>
    </location>
</feature>
<evidence type="ECO:0000256" key="1">
    <source>
        <dbReference type="PROSITE-ProRule" id="PRU00117"/>
    </source>
</evidence>
<dbReference type="InterPro" id="IPR036612">
    <property type="entry name" value="KH_dom_type_1_sf"/>
</dbReference>
<evidence type="ECO:0000256" key="2">
    <source>
        <dbReference type="SAM" id="MobiDB-lite"/>
    </source>
</evidence>
<sequence>MSSHDPQVLASVFCGEIDTLHCAFQLIAGHLCKVETVFEQVGFSQQQKCSEVILAGSFQEILDVFCSFSRSRVPLTLLLEERVLRDPSFTSVTRRLHSVVVSPTRVVHRKDRSTVHPVDILGSADEVMAAITALAPFFLKERAVPVVSTPGNGVPQSSLASTAPTNTTTPFPQADPQRGVRPSGWGTRPSADIQQYQQTHNQHQQQQQRVQGIGATPFQDPFPNPRIAQQQQIPNYPLNVNQKLDYTVDDRTRAVFPQGLNTTTPPNPLTNASLTTMPPPTPNRQTSFAHTPATAGAPAASMDFDAPPDYYALPPGEDANAMFELRDRLTQQPPPSSGQQAERPGATQVVTLPPLTLTTPPPVNTNTQMTAIQQPRPLTQNLPHDNFRVPHCPPPPVGDLVRPEQSQQQQQQQLREPEYEQTLWIAPRFLPRLIGTAGRCIAEFEHRSGATIVTGIRADMHGMKALAVQGTMSKVRKGTVLVMNRIASWVAADQQGPTAREILIPNVAVSQVIGKGGWKLCEFQLFSGAAITVHPPSQSSNSTVQRVCQALGLPRDAARDFAEMLWVAMGLPRGLNSSELLQSPQAVFCRQLRLMGTAENVETCARLISHFVCDALRVAAYRAGRPMQGVLGNSSGSGSGQGRGRLVP</sequence>
<dbReference type="PhylomeDB" id="A0A0G4I1H9"/>